<keyword evidence="1" id="KW-1133">Transmembrane helix</keyword>
<protein>
    <submittedName>
        <fullName evidence="2">Lantibiotic ABC transporter</fullName>
    </submittedName>
</protein>
<dbReference type="OrthoDB" id="9776525at2"/>
<proteinExistence type="predicted"/>
<keyword evidence="1" id="KW-0472">Membrane</keyword>
<accession>A0A078KJX5</accession>
<dbReference type="PATRIC" id="fig|29343.3.peg.858"/>
<feature type="transmembrane region" description="Helical" evidence="1">
    <location>
        <begin position="134"/>
        <end position="156"/>
    </location>
</feature>
<dbReference type="AlphaFoldDB" id="A0A078KJX5"/>
<reference evidence="3" key="1">
    <citation type="submission" date="2014-07" db="EMBL/GenBank/DDBJ databases">
        <authorList>
            <person name="Wibberg D."/>
        </authorList>
    </citation>
    <scope>NUCLEOTIDE SEQUENCE [LARGE SCALE GENOMIC DNA]</scope>
    <source>
        <strain evidence="3">DG5</strain>
    </source>
</reference>
<dbReference type="Pfam" id="PF12730">
    <property type="entry name" value="ABC2_membrane_4"/>
    <property type="match status" value="1"/>
</dbReference>
<evidence type="ECO:0000313" key="3">
    <source>
        <dbReference type="Proteomes" id="UP000032431"/>
    </source>
</evidence>
<gene>
    <name evidence="2" type="ORF">CCDG5_0812</name>
</gene>
<feature type="transmembrane region" description="Helical" evidence="1">
    <location>
        <begin position="49"/>
        <end position="73"/>
    </location>
</feature>
<evidence type="ECO:0000313" key="2">
    <source>
        <dbReference type="EMBL" id="CDZ23941.1"/>
    </source>
</evidence>
<dbReference type="HOGENOM" id="CLU_077103_0_1_9"/>
<name>A0A078KJX5_9FIRM</name>
<dbReference type="Proteomes" id="UP000032431">
    <property type="component" value="Chromosome I"/>
</dbReference>
<feature type="transmembrane region" description="Helical" evidence="1">
    <location>
        <begin position="162"/>
        <end position="184"/>
    </location>
</feature>
<feature type="transmembrane region" description="Helical" evidence="1">
    <location>
        <begin position="15"/>
        <end position="37"/>
    </location>
</feature>
<feature type="transmembrane region" description="Helical" evidence="1">
    <location>
        <begin position="230"/>
        <end position="252"/>
    </location>
</feature>
<dbReference type="InterPro" id="IPR022294">
    <property type="entry name" value="ABC-transptr_permeasesu"/>
</dbReference>
<dbReference type="STRING" id="29343.CCDG5_0812"/>
<dbReference type="NCBIfam" id="TIGR03733">
    <property type="entry name" value="lanti_perm_MutG"/>
    <property type="match status" value="1"/>
</dbReference>
<dbReference type="EMBL" id="LM995447">
    <property type="protein sequence ID" value="CDZ23941.1"/>
    <property type="molecule type" value="Genomic_DNA"/>
</dbReference>
<sequence length="262" mass="28535">MRILYAEWLKTKRTAIRLLAFCMPVVYAALIIGYFALRGIDKNTQTLVFQGFFEVWTVCVIPLSIGILSGLIVHQEELAGNFNGLLSSNVSRYGLYGAKFILLVLTLTANTLIATVALGVGLDVFLGVSIGWPIYIAASILAIIGAVPLLALHLWASFRWGMGASIGIGIGGLLMAALLGATSLGDKIWQFIPWTWPVRLGILPGAYLQFTEDMQYPPEVISSGFVLKQLAMGFTVSTLCLVAALIGGIVWFNRWEGRKSYD</sequence>
<dbReference type="KEGG" id="ccel:CCDG5_0812"/>
<keyword evidence="1" id="KW-0812">Transmembrane</keyword>
<dbReference type="CDD" id="cd21808">
    <property type="entry name" value="ABC-2_lan_permease_MutG"/>
    <property type="match status" value="1"/>
</dbReference>
<organism evidence="2 3">
    <name type="scientific">[Clostridium] cellulosi</name>
    <dbReference type="NCBI Taxonomy" id="29343"/>
    <lineage>
        <taxon>Bacteria</taxon>
        <taxon>Bacillati</taxon>
        <taxon>Bacillota</taxon>
        <taxon>Clostridia</taxon>
        <taxon>Eubacteriales</taxon>
        <taxon>Oscillospiraceae</taxon>
        <taxon>Oscillospiraceae incertae sedis</taxon>
    </lineage>
</organism>
<keyword evidence="3" id="KW-1185">Reference proteome</keyword>
<evidence type="ECO:0000256" key="1">
    <source>
        <dbReference type="SAM" id="Phobius"/>
    </source>
</evidence>
<feature type="transmembrane region" description="Helical" evidence="1">
    <location>
        <begin position="93"/>
        <end position="122"/>
    </location>
</feature>